<accession>A0A0B7A9U8</accession>
<dbReference type="InterPro" id="IPR011330">
    <property type="entry name" value="Glyco_hydro/deAcase_b/a-brl"/>
</dbReference>
<evidence type="ECO:0008006" key="6">
    <source>
        <dbReference type="Google" id="ProtNLM"/>
    </source>
</evidence>
<dbReference type="InterPro" id="IPR002557">
    <property type="entry name" value="Chitin-bd_dom"/>
</dbReference>
<dbReference type="GO" id="GO:0005576">
    <property type="term" value="C:extracellular region"/>
    <property type="evidence" value="ECO:0007669"/>
    <property type="project" value="InterPro"/>
</dbReference>
<dbReference type="Gene3D" id="2.170.140.10">
    <property type="entry name" value="Chitin binding domain"/>
    <property type="match status" value="2"/>
</dbReference>
<dbReference type="PROSITE" id="PS50940">
    <property type="entry name" value="CHIT_BIND_II"/>
    <property type="match status" value="2"/>
</dbReference>
<evidence type="ECO:0000256" key="1">
    <source>
        <dbReference type="SAM" id="MobiDB-lite"/>
    </source>
</evidence>
<feature type="compositionally biased region" description="Low complexity" evidence="1">
    <location>
        <begin position="219"/>
        <end position="237"/>
    </location>
</feature>
<feature type="compositionally biased region" description="Low complexity" evidence="1">
    <location>
        <begin position="197"/>
        <end position="212"/>
    </location>
</feature>
<keyword evidence="2" id="KW-0732">Signal</keyword>
<dbReference type="Pfam" id="PF01522">
    <property type="entry name" value="Polysacc_deac_1"/>
    <property type="match status" value="1"/>
</dbReference>
<dbReference type="GO" id="GO:0005975">
    <property type="term" value="P:carbohydrate metabolic process"/>
    <property type="evidence" value="ECO:0007669"/>
    <property type="project" value="InterPro"/>
</dbReference>
<name>A0A0B7A9U8_9EUPU</name>
<feature type="chain" id="PRO_5002127457" description="Chitin-binding type-2 domain-containing protein" evidence="2">
    <location>
        <begin position="25"/>
        <end position="578"/>
    </location>
</feature>
<feature type="region of interest" description="Disordered" evidence="1">
    <location>
        <begin position="335"/>
        <end position="369"/>
    </location>
</feature>
<feature type="domain" description="Chitin-binding type-2" evidence="3">
    <location>
        <begin position="271"/>
        <end position="326"/>
    </location>
</feature>
<dbReference type="EMBL" id="HACG01029911">
    <property type="protein sequence ID" value="CEK76776.1"/>
    <property type="molecule type" value="Transcribed_RNA"/>
</dbReference>
<dbReference type="AlphaFoldDB" id="A0A0B7A9U8"/>
<dbReference type="InterPro" id="IPR036508">
    <property type="entry name" value="Chitin-bd_dom_sf"/>
</dbReference>
<dbReference type="InterPro" id="IPR002509">
    <property type="entry name" value="NODB_dom"/>
</dbReference>
<feature type="signal peptide" evidence="2">
    <location>
        <begin position="1"/>
        <end position="24"/>
    </location>
</feature>
<dbReference type="PANTHER" id="PTHR45985:SF3">
    <property type="entry name" value="CHITIN DEACETYLASE-LIKE 4"/>
    <property type="match status" value="1"/>
</dbReference>
<reference evidence="5" key="1">
    <citation type="submission" date="2014-12" db="EMBL/GenBank/DDBJ databases">
        <title>Insight into the proteome of Arion vulgaris.</title>
        <authorList>
            <person name="Aradska J."/>
            <person name="Bulat T."/>
            <person name="Smidak R."/>
            <person name="Sarate P."/>
            <person name="Gangsoo J."/>
            <person name="Sialana F."/>
            <person name="Bilban M."/>
            <person name="Lubec G."/>
        </authorList>
    </citation>
    <scope>NUCLEOTIDE SEQUENCE</scope>
    <source>
        <tissue evidence="5">Skin</tissue>
    </source>
</reference>
<feature type="compositionally biased region" description="Low complexity" evidence="1">
    <location>
        <begin position="152"/>
        <end position="163"/>
    </location>
</feature>
<feature type="compositionally biased region" description="Low complexity" evidence="1">
    <location>
        <begin position="132"/>
        <end position="143"/>
    </location>
</feature>
<feature type="compositionally biased region" description="Polar residues" evidence="1">
    <location>
        <begin position="122"/>
        <end position="131"/>
    </location>
</feature>
<proteinExistence type="predicted"/>
<protein>
    <recommendedName>
        <fullName evidence="6">Chitin-binding type-2 domain-containing protein</fullName>
    </recommendedName>
</protein>
<feature type="region of interest" description="Disordered" evidence="1">
    <location>
        <begin position="112"/>
        <end position="177"/>
    </location>
</feature>
<sequence length="578" mass="64444">MEKYRYCLLFELFVIIFVINVASAADCYKTVTSEGIVTLPERMFACAGLRDDQDSDELGKNFLQCIHGRAYMMSCPSDLRWDNSVSVCNFKDMVNCVLSDSILIDTISSDTTTTTDDTRTTNQRGKTTRIVTSPTEIRTSTSRRTTRETKRATPVTTAKLSRTTARRRTARPTNGRSTIRKVVTTEEIISSEDTDISATTTSQATRSTTQSGRTRRRIPTTATTSRTTTTPISDSTTYNISTSGLTEKVQESSDCVGVKTSEGSMTLKHGKKACAALKDNEDDSALGRRFLTCVHGTLHTQVCQHSLRYDTVTGLCNWPESSTCVLYSDEPTVDNPSITRPTTEPPYVSQKPPLSTQRPRPPRPGQCSSQNCKLPDCFCFGDSPSTISLENMPAFIMVTFDDAMTTGAYDKYFSSIFVNNDHSMYNPNSCPIKATFFVSHEYTNYEHVKQIYKAGNEIGSHTIHHNLPQGDKDSDYSEMVAEIQGFKDEVLKATGDKSMVESIKGFRAPYLRVAGDVQFKVLQDYGFLYDTSILNINIVQGKKPHWPYTLDFPIKECINPPCPKASYPGLWEVPLNGW</sequence>
<dbReference type="SMART" id="SM00494">
    <property type="entry name" value="ChtBD2"/>
    <property type="match status" value="2"/>
</dbReference>
<gene>
    <name evidence="5" type="primary">ORF101451</name>
</gene>
<organism evidence="5">
    <name type="scientific">Arion vulgaris</name>
    <dbReference type="NCBI Taxonomy" id="1028688"/>
    <lineage>
        <taxon>Eukaryota</taxon>
        <taxon>Metazoa</taxon>
        <taxon>Spiralia</taxon>
        <taxon>Lophotrochozoa</taxon>
        <taxon>Mollusca</taxon>
        <taxon>Gastropoda</taxon>
        <taxon>Heterobranchia</taxon>
        <taxon>Euthyneura</taxon>
        <taxon>Panpulmonata</taxon>
        <taxon>Eupulmonata</taxon>
        <taxon>Stylommatophora</taxon>
        <taxon>Helicina</taxon>
        <taxon>Arionoidea</taxon>
        <taxon>Arionidae</taxon>
        <taxon>Arion</taxon>
    </lineage>
</organism>
<dbReference type="SUPFAM" id="SSF57625">
    <property type="entry name" value="Invertebrate chitin-binding proteins"/>
    <property type="match status" value="2"/>
</dbReference>
<dbReference type="Pfam" id="PF01607">
    <property type="entry name" value="CBM_14"/>
    <property type="match status" value="2"/>
</dbReference>
<dbReference type="PANTHER" id="PTHR45985">
    <property type="match status" value="1"/>
</dbReference>
<feature type="domain" description="NodB homology" evidence="4">
    <location>
        <begin position="394"/>
        <end position="578"/>
    </location>
</feature>
<feature type="non-terminal residue" evidence="5">
    <location>
        <position position="578"/>
    </location>
</feature>
<dbReference type="PROSITE" id="PS51677">
    <property type="entry name" value="NODB"/>
    <property type="match status" value="1"/>
</dbReference>
<dbReference type="GO" id="GO:0016810">
    <property type="term" value="F:hydrolase activity, acting on carbon-nitrogen (but not peptide) bonds"/>
    <property type="evidence" value="ECO:0007669"/>
    <property type="project" value="InterPro"/>
</dbReference>
<dbReference type="SUPFAM" id="SSF88713">
    <property type="entry name" value="Glycoside hydrolase/deacetylase"/>
    <property type="match status" value="1"/>
</dbReference>
<evidence type="ECO:0000256" key="2">
    <source>
        <dbReference type="SAM" id="SignalP"/>
    </source>
</evidence>
<dbReference type="Gene3D" id="3.20.20.370">
    <property type="entry name" value="Glycoside hydrolase/deacetylase"/>
    <property type="match status" value="1"/>
</dbReference>
<dbReference type="GO" id="GO:0008061">
    <property type="term" value="F:chitin binding"/>
    <property type="evidence" value="ECO:0007669"/>
    <property type="project" value="InterPro"/>
</dbReference>
<feature type="region of interest" description="Disordered" evidence="1">
    <location>
        <begin position="193"/>
        <end position="239"/>
    </location>
</feature>
<dbReference type="InterPro" id="IPR052740">
    <property type="entry name" value="CE4"/>
</dbReference>
<evidence type="ECO:0000259" key="4">
    <source>
        <dbReference type="PROSITE" id="PS51677"/>
    </source>
</evidence>
<evidence type="ECO:0000313" key="5">
    <source>
        <dbReference type="EMBL" id="CEK76776.1"/>
    </source>
</evidence>
<evidence type="ECO:0000259" key="3">
    <source>
        <dbReference type="PROSITE" id="PS50940"/>
    </source>
</evidence>
<feature type="domain" description="Chitin-binding type-2" evidence="3">
    <location>
        <begin position="43"/>
        <end position="98"/>
    </location>
</feature>